<gene>
    <name evidence="2" type="ORF">Syun_029557</name>
</gene>
<keyword evidence="1" id="KW-0732">Signal</keyword>
<reference evidence="2 3" key="1">
    <citation type="submission" date="2024-01" db="EMBL/GenBank/DDBJ databases">
        <title>Genome assemblies of Stephania.</title>
        <authorList>
            <person name="Yang L."/>
        </authorList>
    </citation>
    <scope>NUCLEOTIDE SEQUENCE [LARGE SCALE GENOMIC DNA]</scope>
    <source>
        <strain evidence="2">YNDBR</strain>
        <tissue evidence="2">Leaf</tissue>
    </source>
</reference>
<keyword evidence="3" id="KW-1185">Reference proteome</keyword>
<sequence length="170" mass="18291">MRSPVSTVWICLSALAITEFASPLSPSLDLPLRSRRLALANRHHLDLPIPLALAVLRSPVATATPPVRLRPHRLCGLSLQQSSSRRLAHGQSGVGDACRRLPLPLASPPQLSHKTGAICCLSSPVDALFMQQCDARARAGNGGKIDKRATYVHQPHVLGDVSRLGQHRCS</sequence>
<evidence type="ECO:0000313" key="3">
    <source>
        <dbReference type="Proteomes" id="UP001420932"/>
    </source>
</evidence>
<proteinExistence type="predicted"/>
<dbReference type="EMBL" id="JBBNAF010000013">
    <property type="protein sequence ID" value="KAK9087163.1"/>
    <property type="molecule type" value="Genomic_DNA"/>
</dbReference>
<feature type="chain" id="PRO_5042901325" description="Secreted protein" evidence="1">
    <location>
        <begin position="24"/>
        <end position="170"/>
    </location>
</feature>
<evidence type="ECO:0000256" key="1">
    <source>
        <dbReference type="SAM" id="SignalP"/>
    </source>
</evidence>
<feature type="signal peptide" evidence="1">
    <location>
        <begin position="1"/>
        <end position="23"/>
    </location>
</feature>
<dbReference type="Proteomes" id="UP001420932">
    <property type="component" value="Unassembled WGS sequence"/>
</dbReference>
<protein>
    <recommendedName>
        <fullName evidence="4">Secreted protein</fullName>
    </recommendedName>
</protein>
<accession>A0AAP0HG49</accession>
<evidence type="ECO:0008006" key="4">
    <source>
        <dbReference type="Google" id="ProtNLM"/>
    </source>
</evidence>
<comment type="caution">
    <text evidence="2">The sequence shown here is derived from an EMBL/GenBank/DDBJ whole genome shotgun (WGS) entry which is preliminary data.</text>
</comment>
<organism evidence="2 3">
    <name type="scientific">Stephania yunnanensis</name>
    <dbReference type="NCBI Taxonomy" id="152371"/>
    <lineage>
        <taxon>Eukaryota</taxon>
        <taxon>Viridiplantae</taxon>
        <taxon>Streptophyta</taxon>
        <taxon>Embryophyta</taxon>
        <taxon>Tracheophyta</taxon>
        <taxon>Spermatophyta</taxon>
        <taxon>Magnoliopsida</taxon>
        <taxon>Ranunculales</taxon>
        <taxon>Menispermaceae</taxon>
        <taxon>Menispermoideae</taxon>
        <taxon>Cissampelideae</taxon>
        <taxon>Stephania</taxon>
    </lineage>
</organism>
<evidence type="ECO:0000313" key="2">
    <source>
        <dbReference type="EMBL" id="KAK9087163.1"/>
    </source>
</evidence>
<dbReference type="AlphaFoldDB" id="A0AAP0HG49"/>
<name>A0AAP0HG49_9MAGN</name>